<dbReference type="Proteomes" id="UP000240912">
    <property type="component" value="Unassembled WGS sequence"/>
</dbReference>
<name>A0A2T3HRJ7_9SPHI</name>
<dbReference type="OrthoDB" id="1267562at2"/>
<sequence length="71" mass="8641">MVNVLALSVFFLAIFFFFRSLYDLYRTPLLNKQDKTNLAYLVCMLPVMGSFIFYYFLFRQRRRSGYRSFHS</sequence>
<dbReference type="EMBL" id="PYLS01000001">
    <property type="protein sequence ID" value="PST85049.1"/>
    <property type="molecule type" value="Genomic_DNA"/>
</dbReference>
<gene>
    <name evidence="2" type="ORF">C7T94_02750</name>
</gene>
<proteinExistence type="predicted"/>
<accession>A0A2T3HRJ7</accession>
<feature type="transmembrane region" description="Helical" evidence="1">
    <location>
        <begin position="38"/>
        <end position="58"/>
    </location>
</feature>
<keyword evidence="1" id="KW-0472">Membrane</keyword>
<dbReference type="AlphaFoldDB" id="A0A2T3HRJ7"/>
<keyword evidence="1" id="KW-1133">Transmembrane helix</keyword>
<evidence type="ECO:0000313" key="3">
    <source>
        <dbReference type="Proteomes" id="UP000240912"/>
    </source>
</evidence>
<protein>
    <submittedName>
        <fullName evidence="2">Uncharacterized protein</fullName>
    </submittedName>
</protein>
<reference evidence="2 3" key="1">
    <citation type="submission" date="2018-03" db="EMBL/GenBank/DDBJ databases">
        <authorList>
            <person name="Keele B.F."/>
        </authorList>
    </citation>
    <scope>NUCLEOTIDE SEQUENCE [LARGE SCALE GENOMIC DNA]</scope>
    <source>
        <strain evidence="2 3">YL28-9</strain>
    </source>
</reference>
<keyword evidence="1" id="KW-0812">Transmembrane</keyword>
<comment type="caution">
    <text evidence="2">The sequence shown here is derived from an EMBL/GenBank/DDBJ whole genome shotgun (WGS) entry which is preliminary data.</text>
</comment>
<evidence type="ECO:0000313" key="2">
    <source>
        <dbReference type="EMBL" id="PST85049.1"/>
    </source>
</evidence>
<organism evidence="2 3">
    <name type="scientific">Pedobacter yulinensis</name>
    <dbReference type="NCBI Taxonomy" id="2126353"/>
    <lineage>
        <taxon>Bacteria</taxon>
        <taxon>Pseudomonadati</taxon>
        <taxon>Bacteroidota</taxon>
        <taxon>Sphingobacteriia</taxon>
        <taxon>Sphingobacteriales</taxon>
        <taxon>Sphingobacteriaceae</taxon>
        <taxon>Pedobacter</taxon>
    </lineage>
</organism>
<keyword evidence="3" id="KW-1185">Reference proteome</keyword>
<dbReference type="RefSeq" id="WP_107213412.1">
    <property type="nucleotide sequence ID" value="NZ_KZ686268.1"/>
</dbReference>
<evidence type="ECO:0000256" key="1">
    <source>
        <dbReference type="SAM" id="Phobius"/>
    </source>
</evidence>